<proteinExistence type="predicted"/>
<organism evidence="1 2">
    <name type="scientific">Cajanus cajan</name>
    <name type="common">Pigeon pea</name>
    <name type="synonym">Cajanus indicus</name>
    <dbReference type="NCBI Taxonomy" id="3821"/>
    <lineage>
        <taxon>Eukaryota</taxon>
        <taxon>Viridiplantae</taxon>
        <taxon>Streptophyta</taxon>
        <taxon>Embryophyta</taxon>
        <taxon>Tracheophyta</taxon>
        <taxon>Spermatophyta</taxon>
        <taxon>Magnoliopsida</taxon>
        <taxon>eudicotyledons</taxon>
        <taxon>Gunneridae</taxon>
        <taxon>Pentapetalae</taxon>
        <taxon>rosids</taxon>
        <taxon>fabids</taxon>
        <taxon>Fabales</taxon>
        <taxon>Fabaceae</taxon>
        <taxon>Papilionoideae</taxon>
        <taxon>50 kb inversion clade</taxon>
        <taxon>NPAAA clade</taxon>
        <taxon>indigoferoid/millettioid clade</taxon>
        <taxon>Phaseoleae</taxon>
        <taxon>Cajanus</taxon>
    </lineage>
</organism>
<reference evidence="1 2" key="1">
    <citation type="journal article" date="2012" name="Nat. Biotechnol.">
        <title>Draft genome sequence of pigeonpea (Cajanus cajan), an orphan legume crop of resource-poor farmers.</title>
        <authorList>
            <person name="Varshney R.K."/>
            <person name="Chen W."/>
            <person name="Li Y."/>
            <person name="Bharti A.K."/>
            <person name="Saxena R.K."/>
            <person name="Schlueter J.A."/>
            <person name="Donoghue M.T."/>
            <person name="Azam S."/>
            <person name="Fan G."/>
            <person name="Whaley A.M."/>
            <person name="Farmer A.D."/>
            <person name="Sheridan J."/>
            <person name="Iwata A."/>
            <person name="Tuteja R."/>
            <person name="Penmetsa R.V."/>
            <person name="Wu W."/>
            <person name="Upadhyaya H.D."/>
            <person name="Yang S.P."/>
            <person name="Shah T."/>
            <person name="Saxena K.B."/>
            <person name="Michael T."/>
            <person name="McCombie W.R."/>
            <person name="Yang B."/>
            <person name="Zhang G."/>
            <person name="Yang H."/>
            <person name="Wang J."/>
            <person name="Spillane C."/>
            <person name="Cook D.R."/>
            <person name="May G.D."/>
            <person name="Xu X."/>
            <person name="Jackson S.A."/>
        </authorList>
    </citation>
    <scope>NUCLEOTIDE SEQUENCE [LARGE SCALE GENOMIC DNA]</scope>
    <source>
        <strain evidence="2">cv. Asha</strain>
    </source>
</reference>
<evidence type="ECO:0008006" key="3">
    <source>
        <dbReference type="Google" id="ProtNLM"/>
    </source>
</evidence>
<sequence length="205" mass="23355">MPNLEKLSLWESVPSANIAPQERLGTVLQLKELVLSRSGINDIGLERLPFLRRLELLTLQRCHNLSILAPPSVIDCDQIKEIISNEGNEKENIEIVFSNLITIELVTLKQLTSFCSNKNYTFKFPLLKILIVRECCKMETFSKNPASAPKLQKNILAVEGEEEAKWQWESDLNGTIQKVFNDTRVFPISSRKARAFEKCNLPSQL</sequence>
<gene>
    <name evidence="1" type="ORF">KK1_021420</name>
</gene>
<keyword evidence="2" id="KW-1185">Reference proteome</keyword>
<name>A0A151UD40_CAJCA</name>
<dbReference type="AlphaFoldDB" id="A0A151UD40"/>
<dbReference type="EMBL" id="CM003603">
    <property type="protein sequence ID" value="KYP77148.1"/>
    <property type="molecule type" value="Genomic_DNA"/>
</dbReference>
<dbReference type="SUPFAM" id="SSF52047">
    <property type="entry name" value="RNI-like"/>
    <property type="match status" value="1"/>
</dbReference>
<protein>
    <recommendedName>
        <fullName evidence="3">Disease resistance protein RPS2</fullName>
    </recommendedName>
</protein>
<evidence type="ECO:0000313" key="1">
    <source>
        <dbReference type="EMBL" id="KYP77148.1"/>
    </source>
</evidence>
<accession>A0A151UD40</accession>
<dbReference type="STRING" id="3821.A0A151UD40"/>
<dbReference type="Proteomes" id="UP000075243">
    <property type="component" value="Chromosome 1"/>
</dbReference>
<dbReference type="Gramene" id="C.cajan_20799.t">
    <property type="protein sequence ID" value="C.cajan_20799.t"/>
    <property type="gene ID" value="C.cajan_20799"/>
</dbReference>
<dbReference type="OMA" id="CSHEECE"/>
<dbReference type="InterPro" id="IPR032675">
    <property type="entry name" value="LRR_dom_sf"/>
</dbReference>
<dbReference type="Gene3D" id="3.80.10.10">
    <property type="entry name" value="Ribonuclease Inhibitor"/>
    <property type="match status" value="1"/>
</dbReference>
<evidence type="ECO:0000313" key="2">
    <source>
        <dbReference type="Proteomes" id="UP000075243"/>
    </source>
</evidence>